<feature type="coiled-coil region" evidence="1">
    <location>
        <begin position="194"/>
        <end position="221"/>
    </location>
</feature>
<evidence type="ECO:0000259" key="3">
    <source>
        <dbReference type="Pfam" id="PF04253"/>
    </source>
</evidence>
<dbReference type="InterPro" id="IPR036757">
    <property type="entry name" value="TFR-like_dimer_dom_sf"/>
</dbReference>
<reference evidence="5" key="2">
    <citation type="journal article" date="2017" name="J. Anim. Genet.">
        <title>Multiple reference genome sequences of hot pepper reveal the massive evolution of plant disease resistance genes by retroduplication.</title>
        <authorList>
            <person name="Kim S."/>
            <person name="Park J."/>
            <person name="Yeom S.-I."/>
            <person name="Kim Y.-M."/>
            <person name="Seo E."/>
            <person name="Kim K.-T."/>
            <person name="Kim M.-S."/>
            <person name="Lee J.M."/>
            <person name="Cheong K."/>
            <person name="Shin H.-S."/>
            <person name="Kim S.-B."/>
            <person name="Han K."/>
            <person name="Lee J."/>
            <person name="Park M."/>
            <person name="Lee H.-A."/>
            <person name="Lee H.-Y."/>
            <person name="Lee Y."/>
            <person name="Oh S."/>
            <person name="Lee J.H."/>
            <person name="Choi E."/>
            <person name="Choi E."/>
            <person name="Lee S.E."/>
            <person name="Jeon J."/>
            <person name="Kim H."/>
            <person name="Choi G."/>
            <person name="Song H."/>
            <person name="Lee J."/>
            <person name="Lee S.-C."/>
            <person name="Kwon J.-K."/>
            <person name="Lee H.-Y."/>
            <person name="Koo N."/>
            <person name="Hong Y."/>
            <person name="Kim R.W."/>
            <person name="Kang W.-H."/>
            <person name="Huh J.H."/>
            <person name="Kang B.-C."/>
            <person name="Yang T.-J."/>
            <person name="Lee Y.-H."/>
            <person name="Bennetzen J.L."/>
            <person name="Choi D."/>
        </authorList>
    </citation>
    <scope>NUCLEOTIDE SEQUENCE [LARGE SCALE GENOMIC DNA]</scope>
    <source>
        <strain evidence="5">cv. PBC81</strain>
    </source>
</reference>
<feature type="region of interest" description="Disordered" evidence="2">
    <location>
        <begin position="302"/>
        <end position="327"/>
    </location>
</feature>
<dbReference type="InterPro" id="IPR039373">
    <property type="entry name" value="Peptidase_M28B"/>
</dbReference>
<proteinExistence type="predicted"/>
<dbReference type="EMBL" id="MLFT02000003">
    <property type="protein sequence ID" value="PHT52212.1"/>
    <property type="molecule type" value="Genomic_DNA"/>
</dbReference>
<sequence>MDVSSAGTAGNHRDAWTFGAVDRNSGTVTLLEIAQRLEKLQKIGWKSRRTICLMQLGRRGIGSAEWVEENREMLAARVDAYLNVDCTIQGGPFRASATLQLDDIIIEAARQLGRLEGAGSDYAAFVQHIGAPALDMSFGNVASILGLVALRLADDEVLPFNYISYAIELQKSTEDLEGEISDNGISLVPLYASIEKLRKAANKIKDDIKALRAKRRRASVREVRELNNRLIMTERAFTDRDGLLSRTWHDMYSNKEYTDLKHDYKTGTKDVLNSYTGHAYLMHGWCSPTSLNIPRAVWNPSLTRRGSPQPECTARVGVSESDTPQDI</sequence>
<protein>
    <recommendedName>
        <fullName evidence="3">Transferrin receptor-like dimerisation domain-containing protein</fullName>
    </recommendedName>
</protein>
<dbReference type="AlphaFoldDB" id="A0A2G2X3Z9"/>
<feature type="domain" description="Transferrin receptor-like dimerisation" evidence="3">
    <location>
        <begin position="185"/>
        <end position="249"/>
    </location>
</feature>
<dbReference type="SUPFAM" id="SSF47672">
    <property type="entry name" value="Transferrin receptor-like dimerisation domain"/>
    <property type="match status" value="1"/>
</dbReference>
<evidence type="ECO:0000256" key="1">
    <source>
        <dbReference type="SAM" id="Coils"/>
    </source>
</evidence>
<dbReference type="GO" id="GO:0004180">
    <property type="term" value="F:carboxypeptidase activity"/>
    <property type="evidence" value="ECO:0007669"/>
    <property type="project" value="TreeGrafter"/>
</dbReference>
<evidence type="ECO:0000313" key="4">
    <source>
        <dbReference type="EMBL" id="PHT52212.1"/>
    </source>
</evidence>
<dbReference type="PANTHER" id="PTHR10404">
    <property type="entry name" value="N-ACETYLATED-ALPHA-LINKED ACIDIC DIPEPTIDASE"/>
    <property type="match status" value="1"/>
</dbReference>
<dbReference type="Proteomes" id="UP000224567">
    <property type="component" value="Unassembled WGS sequence"/>
</dbReference>
<dbReference type="OrthoDB" id="5841748at2759"/>
<dbReference type="Pfam" id="PF04253">
    <property type="entry name" value="TFR_dimer"/>
    <property type="match status" value="1"/>
</dbReference>
<comment type="caution">
    <text evidence="4">The sequence shown here is derived from an EMBL/GenBank/DDBJ whole genome shotgun (WGS) entry which is preliminary data.</text>
</comment>
<reference evidence="4 5" key="1">
    <citation type="journal article" date="2017" name="Genome Biol.">
        <title>New reference genome sequences of hot pepper reveal the massive evolution of plant disease-resistance genes by retroduplication.</title>
        <authorList>
            <person name="Kim S."/>
            <person name="Park J."/>
            <person name="Yeom S.I."/>
            <person name="Kim Y.M."/>
            <person name="Seo E."/>
            <person name="Kim K.T."/>
            <person name="Kim M.S."/>
            <person name="Lee J.M."/>
            <person name="Cheong K."/>
            <person name="Shin H.S."/>
            <person name="Kim S.B."/>
            <person name="Han K."/>
            <person name="Lee J."/>
            <person name="Park M."/>
            <person name="Lee H.A."/>
            <person name="Lee H.Y."/>
            <person name="Lee Y."/>
            <person name="Oh S."/>
            <person name="Lee J.H."/>
            <person name="Choi E."/>
            <person name="Choi E."/>
            <person name="Lee S.E."/>
            <person name="Jeon J."/>
            <person name="Kim H."/>
            <person name="Choi G."/>
            <person name="Song H."/>
            <person name="Lee J."/>
            <person name="Lee S.C."/>
            <person name="Kwon J.K."/>
            <person name="Lee H.Y."/>
            <person name="Koo N."/>
            <person name="Hong Y."/>
            <person name="Kim R.W."/>
            <person name="Kang W.H."/>
            <person name="Huh J.H."/>
            <person name="Kang B.C."/>
            <person name="Yang T.J."/>
            <person name="Lee Y.H."/>
            <person name="Bennetzen J.L."/>
            <person name="Choi D."/>
        </authorList>
    </citation>
    <scope>NUCLEOTIDE SEQUENCE [LARGE SCALE GENOMIC DNA]</scope>
    <source>
        <strain evidence="5">cv. PBC81</strain>
    </source>
</reference>
<organism evidence="4 5">
    <name type="scientific">Capsicum baccatum</name>
    <name type="common">Peruvian pepper</name>
    <dbReference type="NCBI Taxonomy" id="33114"/>
    <lineage>
        <taxon>Eukaryota</taxon>
        <taxon>Viridiplantae</taxon>
        <taxon>Streptophyta</taxon>
        <taxon>Embryophyta</taxon>
        <taxon>Tracheophyta</taxon>
        <taxon>Spermatophyta</taxon>
        <taxon>Magnoliopsida</taxon>
        <taxon>eudicotyledons</taxon>
        <taxon>Gunneridae</taxon>
        <taxon>Pentapetalae</taxon>
        <taxon>asterids</taxon>
        <taxon>lamiids</taxon>
        <taxon>Solanales</taxon>
        <taxon>Solanaceae</taxon>
        <taxon>Solanoideae</taxon>
        <taxon>Capsiceae</taxon>
        <taxon>Capsicum</taxon>
    </lineage>
</organism>
<dbReference type="Gene3D" id="1.20.930.40">
    <property type="entry name" value="Transferrin receptor-like, dimerisation domain"/>
    <property type="match status" value="1"/>
</dbReference>
<dbReference type="STRING" id="33114.A0A2G2X3Z9"/>
<dbReference type="Gene3D" id="3.40.630.10">
    <property type="entry name" value="Zn peptidases"/>
    <property type="match status" value="1"/>
</dbReference>
<keyword evidence="1" id="KW-0175">Coiled coil</keyword>
<evidence type="ECO:0000313" key="5">
    <source>
        <dbReference type="Proteomes" id="UP000224567"/>
    </source>
</evidence>
<dbReference type="InterPro" id="IPR007365">
    <property type="entry name" value="TFR-like_dimer_dom"/>
</dbReference>
<dbReference type="SUPFAM" id="SSF53187">
    <property type="entry name" value="Zn-dependent exopeptidases"/>
    <property type="match status" value="1"/>
</dbReference>
<accession>A0A2G2X3Z9</accession>
<keyword evidence="5" id="KW-1185">Reference proteome</keyword>
<name>A0A2G2X3Z9_CAPBA</name>
<gene>
    <name evidence="4" type="ORF">CQW23_06674</name>
</gene>
<dbReference type="PANTHER" id="PTHR10404:SF46">
    <property type="entry name" value="VACUOLAR PROTEIN SORTING-ASSOCIATED PROTEIN 70"/>
    <property type="match status" value="1"/>
</dbReference>
<evidence type="ECO:0000256" key="2">
    <source>
        <dbReference type="SAM" id="MobiDB-lite"/>
    </source>
</evidence>